<evidence type="ECO:0000313" key="3">
    <source>
        <dbReference type="Proteomes" id="UP000240883"/>
    </source>
</evidence>
<dbReference type="OrthoDB" id="3597714at2759"/>
<accession>A0A2T2N155</accession>
<feature type="non-terminal residue" evidence="2">
    <location>
        <position position="121"/>
    </location>
</feature>
<evidence type="ECO:0000259" key="1">
    <source>
        <dbReference type="Pfam" id="PF00134"/>
    </source>
</evidence>
<organism evidence="2 3">
    <name type="scientific">Corynespora cassiicola Philippines</name>
    <dbReference type="NCBI Taxonomy" id="1448308"/>
    <lineage>
        <taxon>Eukaryota</taxon>
        <taxon>Fungi</taxon>
        <taxon>Dikarya</taxon>
        <taxon>Ascomycota</taxon>
        <taxon>Pezizomycotina</taxon>
        <taxon>Dothideomycetes</taxon>
        <taxon>Pleosporomycetidae</taxon>
        <taxon>Pleosporales</taxon>
        <taxon>Corynesporascaceae</taxon>
        <taxon>Corynespora</taxon>
    </lineage>
</organism>
<dbReference type="EMBL" id="KZ678163">
    <property type="protein sequence ID" value="PSN59163.1"/>
    <property type="molecule type" value="Genomic_DNA"/>
</dbReference>
<dbReference type="InterPro" id="IPR036915">
    <property type="entry name" value="Cyclin-like_sf"/>
</dbReference>
<dbReference type="SUPFAM" id="SSF47954">
    <property type="entry name" value="Cyclin-like"/>
    <property type="match status" value="1"/>
</dbReference>
<dbReference type="AlphaFoldDB" id="A0A2T2N155"/>
<dbReference type="Pfam" id="PF00134">
    <property type="entry name" value="Cyclin_N"/>
    <property type="match status" value="1"/>
</dbReference>
<reference evidence="2 3" key="1">
    <citation type="journal article" date="2018" name="Front. Microbiol.">
        <title>Genome-Wide Analysis of Corynespora cassiicola Leaf Fall Disease Putative Effectors.</title>
        <authorList>
            <person name="Lopez D."/>
            <person name="Ribeiro S."/>
            <person name="Label P."/>
            <person name="Fumanal B."/>
            <person name="Venisse J.S."/>
            <person name="Kohler A."/>
            <person name="de Oliveira R.R."/>
            <person name="Labutti K."/>
            <person name="Lipzen A."/>
            <person name="Lail K."/>
            <person name="Bauer D."/>
            <person name="Ohm R.A."/>
            <person name="Barry K.W."/>
            <person name="Spatafora J."/>
            <person name="Grigoriev I.V."/>
            <person name="Martin F.M."/>
            <person name="Pujade-Renaud V."/>
        </authorList>
    </citation>
    <scope>NUCLEOTIDE SEQUENCE [LARGE SCALE GENOMIC DNA]</scope>
    <source>
        <strain evidence="2 3">Philippines</strain>
    </source>
</reference>
<protein>
    <recommendedName>
        <fullName evidence="1">Cyclin N-terminal domain-containing protein</fullName>
    </recommendedName>
</protein>
<dbReference type="STRING" id="1448308.A0A2T2N155"/>
<feature type="domain" description="Cyclin N-terminal" evidence="1">
    <location>
        <begin position="6"/>
        <end position="105"/>
    </location>
</feature>
<gene>
    <name evidence="2" type="ORF">BS50DRAFT_446299</name>
</gene>
<sequence>AAPPLRHFIQAVIGQADVEVPILACTILYMRRLKSRVGGGKRIVADVPHRVFLACLILSEKYHSDDPRGLSCWSHYSEMSDDYWLAVEDIAVMEKQAISLLDWKLDVCEDELEGLMEEYLA</sequence>
<feature type="non-terminal residue" evidence="2">
    <location>
        <position position="1"/>
    </location>
</feature>
<name>A0A2T2N155_CORCC</name>
<dbReference type="Gene3D" id="1.10.472.10">
    <property type="entry name" value="Cyclin-like"/>
    <property type="match status" value="1"/>
</dbReference>
<keyword evidence="3" id="KW-1185">Reference proteome</keyword>
<dbReference type="Proteomes" id="UP000240883">
    <property type="component" value="Unassembled WGS sequence"/>
</dbReference>
<dbReference type="InterPro" id="IPR006671">
    <property type="entry name" value="Cyclin_N"/>
</dbReference>
<evidence type="ECO:0000313" key="2">
    <source>
        <dbReference type="EMBL" id="PSN59163.1"/>
    </source>
</evidence>
<dbReference type="CDD" id="cd20557">
    <property type="entry name" value="CYCLIN_ScPCL1-like"/>
    <property type="match status" value="1"/>
</dbReference>
<proteinExistence type="predicted"/>